<dbReference type="PANTHER" id="PTHR35563">
    <property type="entry name" value="BARREL METAL-DEPENDENT HYDROLASE, PUTATIVE (AFU_ORTHOLOGUE AFUA_1G16240)-RELATED"/>
    <property type="match status" value="1"/>
</dbReference>
<organism evidence="2 3">
    <name type="scientific">Photobacterium sanctipauli</name>
    <dbReference type="NCBI Taxonomy" id="1342794"/>
    <lineage>
        <taxon>Bacteria</taxon>
        <taxon>Pseudomonadati</taxon>
        <taxon>Pseudomonadota</taxon>
        <taxon>Gammaproteobacteria</taxon>
        <taxon>Vibrionales</taxon>
        <taxon>Vibrionaceae</taxon>
        <taxon>Photobacterium</taxon>
    </lineage>
</organism>
<name>A0A2T3NXF8_9GAMM</name>
<dbReference type="GO" id="GO:0016787">
    <property type="term" value="F:hydrolase activity"/>
    <property type="evidence" value="ECO:0007669"/>
    <property type="project" value="InterPro"/>
</dbReference>
<dbReference type="InterPro" id="IPR032466">
    <property type="entry name" value="Metal_Hydrolase"/>
</dbReference>
<comment type="caution">
    <text evidence="2">The sequence shown here is derived from an EMBL/GenBank/DDBJ whole genome shotgun (WGS) entry which is preliminary data.</text>
</comment>
<dbReference type="Gene3D" id="3.20.20.140">
    <property type="entry name" value="Metal-dependent hydrolases"/>
    <property type="match status" value="1"/>
</dbReference>
<dbReference type="InterPro" id="IPR006680">
    <property type="entry name" value="Amidohydro-rel"/>
</dbReference>
<evidence type="ECO:0000259" key="1">
    <source>
        <dbReference type="Pfam" id="PF04909"/>
    </source>
</evidence>
<dbReference type="Pfam" id="PF04909">
    <property type="entry name" value="Amidohydro_2"/>
    <property type="match status" value="1"/>
</dbReference>
<evidence type="ECO:0000313" key="2">
    <source>
        <dbReference type="EMBL" id="PSW20869.1"/>
    </source>
</evidence>
<reference evidence="2 3" key="1">
    <citation type="submission" date="2018-01" db="EMBL/GenBank/DDBJ databases">
        <title>Whole genome sequencing of Histamine producing bacteria.</title>
        <authorList>
            <person name="Butler K."/>
        </authorList>
    </citation>
    <scope>NUCLEOTIDE SEQUENCE [LARGE SCALE GENOMIC DNA]</scope>
    <source>
        <strain evidence="2 3">DSM 100436</strain>
    </source>
</reference>
<dbReference type="PANTHER" id="PTHR35563:SF2">
    <property type="entry name" value="BARREL METAL-DEPENDENT HYDROLASE, PUTATIVE (AFU_ORTHOLOGUE AFUA_1G16240)-RELATED"/>
    <property type="match status" value="1"/>
</dbReference>
<proteinExistence type="predicted"/>
<keyword evidence="3" id="KW-1185">Reference proteome</keyword>
<accession>A0A2T3NXF8</accession>
<dbReference type="SUPFAM" id="SSF51556">
    <property type="entry name" value="Metallo-dependent hydrolases"/>
    <property type="match status" value="1"/>
</dbReference>
<protein>
    <submittedName>
        <fullName evidence="2">GntR family transcriptional regulator</fullName>
    </submittedName>
</protein>
<dbReference type="Proteomes" id="UP000241771">
    <property type="component" value="Unassembled WGS sequence"/>
</dbReference>
<evidence type="ECO:0000313" key="3">
    <source>
        <dbReference type="Proteomes" id="UP000241771"/>
    </source>
</evidence>
<dbReference type="InterPro" id="IPR052358">
    <property type="entry name" value="Aro_Compnd_Degr_Hydrolases"/>
</dbReference>
<dbReference type="AlphaFoldDB" id="A0A2T3NXF8"/>
<feature type="domain" description="Amidohydrolase-related" evidence="1">
    <location>
        <begin position="24"/>
        <end position="287"/>
    </location>
</feature>
<sequence>MPPYCSAADPNIAPASFVLPDNACDCHLHVFGPENKYPYTENRTYTPPDASLGQYKELQSILGLKRAVIVQPSVYGVDNRATLEAVKQGGENFKAVVVVNDDIATSQLESMAEMGAKGARLNLLFQSNVNIKSLESLAHKLAETDMHLQLLIDVSKSADLMTQLGKLPVQLVFDHMGHMPTTVPQNNVGFQAMLKLMDKGKAWAKLSGSYRFTSEKTTPYHDVTKVAQQLISTNSERVVWGSDWPHPHIPVDMPRDGDLLEMLKRWAPDENTRNNILVNNPAHLYGFKR</sequence>
<gene>
    <name evidence="2" type="ORF">C9I98_06930</name>
</gene>
<dbReference type="EMBL" id="PYMA01000003">
    <property type="protein sequence ID" value="PSW20869.1"/>
    <property type="molecule type" value="Genomic_DNA"/>
</dbReference>